<proteinExistence type="predicted"/>
<organism evidence="1 2">
    <name type="scientific">Coprinopsis marcescibilis</name>
    <name type="common">Agaric fungus</name>
    <name type="synonym">Psathyrella marcescibilis</name>
    <dbReference type="NCBI Taxonomy" id="230819"/>
    <lineage>
        <taxon>Eukaryota</taxon>
        <taxon>Fungi</taxon>
        <taxon>Dikarya</taxon>
        <taxon>Basidiomycota</taxon>
        <taxon>Agaricomycotina</taxon>
        <taxon>Agaricomycetes</taxon>
        <taxon>Agaricomycetidae</taxon>
        <taxon>Agaricales</taxon>
        <taxon>Agaricineae</taxon>
        <taxon>Psathyrellaceae</taxon>
        <taxon>Coprinopsis</taxon>
    </lineage>
</organism>
<keyword evidence="2" id="KW-1185">Reference proteome</keyword>
<sequence length="203" mass="22305">MPTRTPGHRPQLLGLLRSSQFSTMATTKLYLLKYGLTPGPLFPDHWILFIFKSGDTSIITSTLLKPYPTQTCIGDVYHVHGDSATGFAFEVKRNYNLGQAETGPKRIYYIGDVLASSLTGTDIEVKDDCMDPEPKNLFEHTLIKAPIPGPSLQSVAVVSSDRPKTRVKLKNCQSWLIEAIDEAVQAGILTLTANAAFILGRPE</sequence>
<gene>
    <name evidence="1" type="ORF">FA15DRAFT_742803</name>
</gene>
<dbReference type="EMBL" id="ML210206">
    <property type="protein sequence ID" value="TFK24114.1"/>
    <property type="molecule type" value="Genomic_DNA"/>
</dbReference>
<protein>
    <submittedName>
        <fullName evidence="1">Uncharacterized protein</fullName>
    </submittedName>
</protein>
<dbReference type="OrthoDB" id="2999773at2759"/>
<dbReference type="InterPro" id="IPR046670">
    <property type="entry name" value="DUF6540"/>
</dbReference>
<dbReference type="AlphaFoldDB" id="A0A5C3KUL1"/>
<accession>A0A5C3KUL1</accession>
<reference evidence="1 2" key="1">
    <citation type="journal article" date="2019" name="Nat. Ecol. Evol.">
        <title>Megaphylogeny resolves global patterns of mushroom evolution.</title>
        <authorList>
            <person name="Varga T."/>
            <person name="Krizsan K."/>
            <person name="Foldi C."/>
            <person name="Dima B."/>
            <person name="Sanchez-Garcia M."/>
            <person name="Sanchez-Ramirez S."/>
            <person name="Szollosi G.J."/>
            <person name="Szarkandi J.G."/>
            <person name="Papp V."/>
            <person name="Albert L."/>
            <person name="Andreopoulos W."/>
            <person name="Angelini C."/>
            <person name="Antonin V."/>
            <person name="Barry K.W."/>
            <person name="Bougher N.L."/>
            <person name="Buchanan P."/>
            <person name="Buyck B."/>
            <person name="Bense V."/>
            <person name="Catcheside P."/>
            <person name="Chovatia M."/>
            <person name="Cooper J."/>
            <person name="Damon W."/>
            <person name="Desjardin D."/>
            <person name="Finy P."/>
            <person name="Geml J."/>
            <person name="Haridas S."/>
            <person name="Hughes K."/>
            <person name="Justo A."/>
            <person name="Karasinski D."/>
            <person name="Kautmanova I."/>
            <person name="Kiss B."/>
            <person name="Kocsube S."/>
            <person name="Kotiranta H."/>
            <person name="LaButti K.M."/>
            <person name="Lechner B.E."/>
            <person name="Liimatainen K."/>
            <person name="Lipzen A."/>
            <person name="Lukacs Z."/>
            <person name="Mihaltcheva S."/>
            <person name="Morgado L.N."/>
            <person name="Niskanen T."/>
            <person name="Noordeloos M.E."/>
            <person name="Ohm R.A."/>
            <person name="Ortiz-Santana B."/>
            <person name="Ovrebo C."/>
            <person name="Racz N."/>
            <person name="Riley R."/>
            <person name="Savchenko A."/>
            <person name="Shiryaev A."/>
            <person name="Soop K."/>
            <person name="Spirin V."/>
            <person name="Szebenyi C."/>
            <person name="Tomsovsky M."/>
            <person name="Tulloss R.E."/>
            <person name="Uehling J."/>
            <person name="Grigoriev I.V."/>
            <person name="Vagvolgyi C."/>
            <person name="Papp T."/>
            <person name="Martin F.M."/>
            <person name="Miettinen O."/>
            <person name="Hibbett D.S."/>
            <person name="Nagy L.G."/>
        </authorList>
    </citation>
    <scope>NUCLEOTIDE SEQUENCE [LARGE SCALE GENOMIC DNA]</scope>
    <source>
        <strain evidence="1 2">CBS 121175</strain>
    </source>
</reference>
<dbReference type="Proteomes" id="UP000307440">
    <property type="component" value="Unassembled WGS sequence"/>
</dbReference>
<evidence type="ECO:0000313" key="2">
    <source>
        <dbReference type="Proteomes" id="UP000307440"/>
    </source>
</evidence>
<evidence type="ECO:0000313" key="1">
    <source>
        <dbReference type="EMBL" id="TFK24114.1"/>
    </source>
</evidence>
<dbReference type="Pfam" id="PF20174">
    <property type="entry name" value="DUF6540"/>
    <property type="match status" value="1"/>
</dbReference>
<dbReference type="STRING" id="230819.A0A5C3KUL1"/>
<name>A0A5C3KUL1_COPMA</name>